<proteinExistence type="predicted"/>
<dbReference type="AlphaFoldDB" id="A0A9P7DVF4"/>
<accession>A0A9P7DVF4</accession>
<dbReference type="GeneID" id="64627602"/>
<sequence>MEVEKPLNCFRWHPQDQEVPWRWKAFNKLYCCSGVLMIEDSASDSPTILVIMSFGFAIVPCALLSYLALVLTLLTRMGMKVTLEVIFLGGEGVLFPFVLEGASGVGDTVWLSFKGTLSHFGCMLTTVKSLRADKCLLRFLIWSFVPHESEGSMITTGSETISHKHITLLSSSVGNNGTISDISIWTESEEDF</sequence>
<gene>
    <name evidence="2" type="ORF">BJ212DRAFT_1304385</name>
</gene>
<comment type="caution">
    <text evidence="2">The sequence shown here is derived from an EMBL/GenBank/DDBJ whole genome shotgun (WGS) entry which is preliminary data.</text>
</comment>
<keyword evidence="1" id="KW-0472">Membrane</keyword>
<evidence type="ECO:0000313" key="2">
    <source>
        <dbReference type="EMBL" id="KAG1804168.1"/>
    </source>
</evidence>
<keyword evidence="1" id="KW-0812">Transmembrane</keyword>
<organism evidence="2 3">
    <name type="scientific">Suillus subaureus</name>
    <dbReference type="NCBI Taxonomy" id="48587"/>
    <lineage>
        <taxon>Eukaryota</taxon>
        <taxon>Fungi</taxon>
        <taxon>Dikarya</taxon>
        <taxon>Basidiomycota</taxon>
        <taxon>Agaricomycotina</taxon>
        <taxon>Agaricomycetes</taxon>
        <taxon>Agaricomycetidae</taxon>
        <taxon>Boletales</taxon>
        <taxon>Suillineae</taxon>
        <taxon>Suillaceae</taxon>
        <taxon>Suillus</taxon>
    </lineage>
</organism>
<evidence type="ECO:0000256" key="1">
    <source>
        <dbReference type="SAM" id="Phobius"/>
    </source>
</evidence>
<keyword evidence="3" id="KW-1185">Reference proteome</keyword>
<evidence type="ECO:0000313" key="3">
    <source>
        <dbReference type="Proteomes" id="UP000807769"/>
    </source>
</evidence>
<name>A0A9P7DVF4_9AGAM</name>
<protein>
    <submittedName>
        <fullName evidence="2">Uncharacterized protein</fullName>
    </submittedName>
</protein>
<keyword evidence="1" id="KW-1133">Transmembrane helix</keyword>
<dbReference type="EMBL" id="JABBWG010000061">
    <property type="protein sequence ID" value="KAG1804168.1"/>
    <property type="molecule type" value="Genomic_DNA"/>
</dbReference>
<feature type="transmembrane region" description="Helical" evidence="1">
    <location>
        <begin position="48"/>
        <end position="74"/>
    </location>
</feature>
<dbReference type="RefSeq" id="XP_041186792.1">
    <property type="nucleotide sequence ID" value="XM_041333585.1"/>
</dbReference>
<dbReference type="Proteomes" id="UP000807769">
    <property type="component" value="Unassembled WGS sequence"/>
</dbReference>
<reference evidence="2" key="1">
    <citation type="journal article" date="2020" name="New Phytol.">
        <title>Comparative genomics reveals dynamic genome evolution in host specialist ectomycorrhizal fungi.</title>
        <authorList>
            <person name="Lofgren L.A."/>
            <person name="Nguyen N.H."/>
            <person name="Vilgalys R."/>
            <person name="Ruytinx J."/>
            <person name="Liao H.L."/>
            <person name="Branco S."/>
            <person name="Kuo A."/>
            <person name="LaButti K."/>
            <person name="Lipzen A."/>
            <person name="Andreopoulos W."/>
            <person name="Pangilinan J."/>
            <person name="Riley R."/>
            <person name="Hundley H."/>
            <person name="Na H."/>
            <person name="Barry K."/>
            <person name="Grigoriev I.V."/>
            <person name="Stajich J.E."/>
            <person name="Kennedy P.G."/>
        </authorList>
    </citation>
    <scope>NUCLEOTIDE SEQUENCE</scope>
    <source>
        <strain evidence="2">MN1</strain>
    </source>
</reference>